<dbReference type="Gene3D" id="3.40.190.10">
    <property type="entry name" value="Periplasmic binding protein-like II"/>
    <property type="match status" value="2"/>
</dbReference>
<dbReference type="Proteomes" id="UP001526225">
    <property type="component" value="Unassembled WGS sequence"/>
</dbReference>
<proteinExistence type="predicted"/>
<keyword evidence="2" id="KW-1133">Transmembrane helix</keyword>
<keyword evidence="2" id="KW-0472">Membrane</keyword>
<dbReference type="PANTHER" id="PTHR35936:SF34">
    <property type="entry name" value="ABC TRANSPORTER EXTRACELLULAR-BINDING PROTEIN YCKB-RELATED"/>
    <property type="match status" value="1"/>
</dbReference>
<evidence type="ECO:0000313" key="5">
    <source>
        <dbReference type="Proteomes" id="UP001526225"/>
    </source>
</evidence>
<dbReference type="Pfam" id="PF00497">
    <property type="entry name" value="SBP_bac_3"/>
    <property type="match status" value="1"/>
</dbReference>
<organism evidence="4 5">
    <name type="scientific">Weissella ceti</name>
    <dbReference type="NCBI Taxonomy" id="759620"/>
    <lineage>
        <taxon>Bacteria</taxon>
        <taxon>Bacillati</taxon>
        <taxon>Bacillota</taxon>
        <taxon>Bacilli</taxon>
        <taxon>Lactobacillales</taxon>
        <taxon>Lactobacillaceae</taxon>
        <taxon>Weissella</taxon>
    </lineage>
</organism>
<name>A0ABT3E2L0_9LACO</name>
<evidence type="ECO:0000256" key="1">
    <source>
        <dbReference type="ARBA" id="ARBA00022729"/>
    </source>
</evidence>
<feature type="transmembrane region" description="Helical" evidence="2">
    <location>
        <begin position="12"/>
        <end position="32"/>
    </location>
</feature>
<dbReference type="RefSeq" id="WP_213409265.1">
    <property type="nucleotide sequence ID" value="NZ_CP074441.1"/>
</dbReference>
<dbReference type="SUPFAM" id="SSF53850">
    <property type="entry name" value="Periplasmic binding protein-like II"/>
    <property type="match status" value="1"/>
</dbReference>
<comment type="caution">
    <text evidence="4">The sequence shown here is derived from an EMBL/GenBank/DDBJ whole genome shotgun (WGS) entry which is preliminary data.</text>
</comment>
<dbReference type="SMART" id="SM00062">
    <property type="entry name" value="PBPb"/>
    <property type="match status" value="1"/>
</dbReference>
<reference evidence="4 5" key="1">
    <citation type="submission" date="2022-10" db="EMBL/GenBank/DDBJ databases">
        <title>Weissella fermenti sp. nov., isolated from fermented cabbage.</title>
        <authorList>
            <person name="Lee J.K."/>
            <person name="Baek J.H."/>
            <person name="Choi D.G."/>
            <person name="Kim J.M."/>
            <person name="Jeon C.O."/>
        </authorList>
    </citation>
    <scope>NUCLEOTIDE SEQUENCE [LARGE SCALE GENOMIC DNA]</scope>
    <source>
        <strain evidence="4 5">KACC 18534</strain>
    </source>
</reference>
<evidence type="ECO:0000313" key="4">
    <source>
        <dbReference type="EMBL" id="MCW0952654.1"/>
    </source>
</evidence>
<keyword evidence="5" id="KW-1185">Reference proteome</keyword>
<sequence>MTTEMQKKRRNNIIWNTILVLILLLIGGGLWYKSTQKTDSWVNVNQRQKVVIGLDDTYVPMGFRDDKGHLIGYDVELAEAAFKKLGLVADFQVIDWSMKETELITQHIDVIWNGYTKNAEREEKVAFSDPYHETQQVLLVRENGVKNINDMKDKQLGVQTGSAGLTIFSAEPKVLKDKLKHKPIQYDTFDKAINDLQVGRLDAVLIDEDYAKYYLATEKLNAKLTTLATNYSKDSYGVGMRKEDKILREKLNKVLAELKSDGTEARLAEKYFGK</sequence>
<evidence type="ECO:0000256" key="2">
    <source>
        <dbReference type="SAM" id="Phobius"/>
    </source>
</evidence>
<keyword evidence="2" id="KW-0812">Transmembrane</keyword>
<feature type="domain" description="Solute-binding protein family 3/N-terminal" evidence="3">
    <location>
        <begin position="49"/>
        <end position="274"/>
    </location>
</feature>
<accession>A0ABT3E2L0</accession>
<dbReference type="InterPro" id="IPR001638">
    <property type="entry name" value="Solute-binding_3/MltF_N"/>
</dbReference>
<dbReference type="PANTHER" id="PTHR35936">
    <property type="entry name" value="MEMBRANE-BOUND LYTIC MUREIN TRANSGLYCOSYLASE F"/>
    <property type="match status" value="1"/>
</dbReference>
<dbReference type="EMBL" id="JAOZFE010000001">
    <property type="protein sequence ID" value="MCW0952654.1"/>
    <property type="molecule type" value="Genomic_DNA"/>
</dbReference>
<evidence type="ECO:0000259" key="3">
    <source>
        <dbReference type="SMART" id="SM00062"/>
    </source>
</evidence>
<protein>
    <submittedName>
        <fullName evidence="4">Amino acid ABC transporter substrate-binding protein</fullName>
    </submittedName>
</protein>
<gene>
    <name evidence="4" type="ORF">OIT44_01000</name>
</gene>
<dbReference type="CDD" id="cd00996">
    <property type="entry name" value="PBP2_AatB_like"/>
    <property type="match status" value="1"/>
</dbReference>
<keyword evidence="1" id="KW-0732">Signal</keyword>